<dbReference type="VEuPathDB" id="FungiDB:JI435_138760"/>
<dbReference type="InterPro" id="IPR040150">
    <property type="entry name" value="Iwr1"/>
</dbReference>
<evidence type="ECO:0000313" key="5">
    <source>
        <dbReference type="Proteomes" id="UP000663193"/>
    </source>
</evidence>
<evidence type="ECO:0000256" key="2">
    <source>
        <dbReference type="SAM" id="MobiDB-lite"/>
    </source>
</evidence>
<organism evidence="4 5">
    <name type="scientific">Phaeosphaeria nodorum (strain SN15 / ATCC MYA-4574 / FGSC 10173)</name>
    <name type="common">Glume blotch fungus</name>
    <name type="synonym">Parastagonospora nodorum</name>
    <dbReference type="NCBI Taxonomy" id="321614"/>
    <lineage>
        <taxon>Eukaryota</taxon>
        <taxon>Fungi</taxon>
        <taxon>Dikarya</taxon>
        <taxon>Ascomycota</taxon>
        <taxon>Pezizomycotina</taxon>
        <taxon>Dothideomycetes</taxon>
        <taxon>Pleosporomycetidae</taxon>
        <taxon>Pleosporales</taxon>
        <taxon>Pleosporineae</taxon>
        <taxon>Phaeosphaeriaceae</taxon>
        <taxon>Parastagonospora</taxon>
    </lineage>
</organism>
<feature type="domain" description="Transcription factor Iwr1" evidence="3">
    <location>
        <begin position="213"/>
        <end position="284"/>
    </location>
</feature>
<dbReference type="EMBL" id="CP069038">
    <property type="protein sequence ID" value="QRD04019.1"/>
    <property type="molecule type" value="Genomic_DNA"/>
</dbReference>
<feature type="compositionally biased region" description="Basic and acidic residues" evidence="2">
    <location>
        <begin position="189"/>
        <end position="207"/>
    </location>
</feature>
<keyword evidence="5" id="KW-1185">Reference proteome</keyword>
<dbReference type="OMA" id="DWYTNDY"/>
<name>A0A7U2FF05_PHANO</name>
<dbReference type="PANTHER" id="PTHR28063:SF1">
    <property type="entry name" value="RNA POLYMERASE II NUCLEAR LOCALIZATION PROTEIN IWR1"/>
    <property type="match status" value="1"/>
</dbReference>
<evidence type="ECO:0000259" key="3">
    <source>
        <dbReference type="Pfam" id="PF08574"/>
    </source>
</evidence>
<protein>
    <recommendedName>
        <fullName evidence="3">Transcription factor Iwr1 domain-containing protein</fullName>
    </recommendedName>
</protein>
<feature type="compositionally biased region" description="Pro residues" evidence="2">
    <location>
        <begin position="56"/>
        <end position="66"/>
    </location>
</feature>
<feature type="compositionally biased region" description="Basic and acidic residues" evidence="2">
    <location>
        <begin position="150"/>
        <end position="166"/>
    </location>
</feature>
<dbReference type="InterPro" id="IPR013883">
    <property type="entry name" value="TF_Iwr1_dom"/>
</dbReference>
<dbReference type="KEGG" id="pno:SNOG_13876"/>
<evidence type="ECO:0000313" key="4">
    <source>
        <dbReference type="EMBL" id="QRD04019.1"/>
    </source>
</evidence>
<dbReference type="Proteomes" id="UP000663193">
    <property type="component" value="Chromosome 16"/>
</dbReference>
<comment type="similarity">
    <text evidence="1">Belongs to the IWR1/SLC7A6OS family.</text>
</comment>
<feature type="compositionally biased region" description="Acidic residues" evidence="2">
    <location>
        <begin position="305"/>
        <end position="324"/>
    </location>
</feature>
<dbReference type="Pfam" id="PF08574">
    <property type="entry name" value="Iwr1"/>
    <property type="match status" value="1"/>
</dbReference>
<gene>
    <name evidence="4" type="ORF">JI435_138760</name>
</gene>
<accession>A0A7U2FF05</accession>
<evidence type="ECO:0000256" key="1">
    <source>
        <dbReference type="ARBA" id="ARBA00010218"/>
    </source>
</evidence>
<dbReference type="GO" id="GO:0006606">
    <property type="term" value="P:protein import into nucleus"/>
    <property type="evidence" value="ECO:0007669"/>
    <property type="project" value="InterPro"/>
</dbReference>
<dbReference type="OrthoDB" id="6255506at2759"/>
<feature type="compositionally biased region" description="Acidic residues" evidence="2">
    <location>
        <begin position="246"/>
        <end position="273"/>
    </location>
</feature>
<proteinExistence type="inferred from homology"/>
<sequence>MSQNPPQTLSVKRKRNDAPVDALYLEPSVKKQRSQLLPKAPGFVFRRLTKPNDTPQQPPAPEPPTPTVERRFHLDATAKAQGKRVFAEAKTRTQGHNAARAAHLHAPTPDGPPKEPSRAQKRPGAGSALHPTAKSAAAQKARATEPTAQDVRELEALSKQVEKEDNLFIPLPSPSKHKPKPPAQRFAQRHPEKAAELAAQDDNHGDAMDIDTEEYVYDTYVREALVPDADGKLPEPTGTVGFLVIGEEDEDWWNGDDESDKEFDTDDEDENAEDYYANDYPEDELDEDDEYDRDLYQKKYRHGSDDEEYNLDQDDDVIGSGEDEDDLHFKMTVPKAQRPGYWGAVGEA</sequence>
<feature type="compositionally biased region" description="Acidic residues" evidence="2">
    <location>
        <begin position="280"/>
        <end position="292"/>
    </location>
</feature>
<dbReference type="PANTHER" id="PTHR28063">
    <property type="entry name" value="RNA POLYMERASE II NUCLEAR LOCALIZATION PROTEIN IWR1"/>
    <property type="match status" value="1"/>
</dbReference>
<dbReference type="RefSeq" id="XP_001804077.1">
    <property type="nucleotide sequence ID" value="XM_001804025.1"/>
</dbReference>
<reference evidence="5" key="1">
    <citation type="journal article" date="2021" name="BMC Genomics">
        <title>Chromosome-level genome assembly and manually-curated proteome of model necrotroph Parastagonospora nodorum Sn15 reveals a genome-wide trove of candidate effector homologs, and redundancy of virulence-related functions within an accessory chromosome.</title>
        <authorList>
            <person name="Bertazzoni S."/>
            <person name="Jones D.A.B."/>
            <person name="Phan H.T."/>
            <person name="Tan K.-C."/>
            <person name="Hane J.K."/>
        </authorList>
    </citation>
    <scope>NUCLEOTIDE SEQUENCE [LARGE SCALE GENOMIC DNA]</scope>
    <source>
        <strain evidence="5">SN15 / ATCC MYA-4574 / FGSC 10173)</strain>
    </source>
</reference>
<dbReference type="AlphaFoldDB" id="A0A7U2FF05"/>
<feature type="region of interest" description="Disordered" evidence="2">
    <location>
        <begin position="246"/>
        <end position="324"/>
    </location>
</feature>
<feature type="region of interest" description="Disordered" evidence="2">
    <location>
        <begin position="31"/>
        <end position="209"/>
    </location>
</feature>